<sequence length="79" mass="8932">MSAPEENMNEQDKELEPEVKEAIAKIKQPPSINETLMEEDPQYLINNPAVAPQMQSLNDPGGTDMIDNIYKQDLSEEDK</sequence>
<dbReference type="RefSeq" id="WP_190425240.1">
    <property type="nucleotide sequence ID" value="NZ_JAMPKK010000023.1"/>
</dbReference>
<comment type="caution">
    <text evidence="1">The sequence shown here is derived from an EMBL/GenBank/DDBJ whole genome shotgun (WGS) entry which is preliminary data.</text>
</comment>
<proteinExistence type="predicted"/>
<gene>
    <name evidence="1" type="ORF">NDI37_12435</name>
</gene>
<dbReference type="EMBL" id="JAMPKK010000023">
    <property type="protein sequence ID" value="MEP0865275.1"/>
    <property type="molecule type" value="Genomic_DNA"/>
</dbReference>
<evidence type="ECO:0000313" key="2">
    <source>
        <dbReference type="Proteomes" id="UP001442494"/>
    </source>
</evidence>
<protein>
    <submittedName>
        <fullName evidence="1">Uncharacterized protein</fullName>
    </submittedName>
</protein>
<reference evidence="1 2" key="1">
    <citation type="submission" date="2022-04" db="EMBL/GenBank/DDBJ databases">
        <title>Positive selection, recombination, and allopatry shape intraspecific diversity of widespread and dominant cyanobacteria.</title>
        <authorList>
            <person name="Wei J."/>
            <person name="Shu W."/>
            <person name="Hu C."/>
        </authorList>
    </citation>
    <scope>NUCLEOTIDE SEQUENCE [LARGE SCALE GENOMIC DNA]</scope>
    <source>
        <strain evidence="1 2">GB2-A5</strain>
    </source>
</reference>
<organism evidence="1 2">
    <name type="scientific">Funiculus sociatus GB2-A5</name>
    <dbReference type="NCBI Taxonomy" id="2933946"/>
    <lineage>
        <taxon>Bacteria</taxon>
        <taxon>Bacillati</taxon>
        <taxon>Cyanobacteriota</taxon>
        <taxon>Cyanophyceae</taxon>
        <taxon>Coleofasciculales</taxon>
        <taxon>Coleofasciculaceae</taxon>
        <taxon>Funiculus</taxon>
    </lineage>
</organism>
<name>A0ABV0JPE4_9CYAN</name>
<accession>A0ABV0JPE4</accession>
<dbReference type="Proteomes" id="UP001442494">
    <property type="component" value="Unassembled WGS sequence"/>
</dbReference>
<keyword evidence="2" id="KW-1185">Reference proteome</keyword>
<evidence type="ECO:0000313" key="1">
    <source>
        <dbReference type="EMBL" id="MEP0865275.1"/>
    </source>
</evidence>